<dbReference type="Gene3D" id="3.40.47.10">
    <property type="match status" value="1"/>
</dbReference>
<dbReference type="SUPFAM" id="SSF53901">
    <property type="entry name" value="Thiolase-like"/>
    <property type="match status" value="1"/>
</dbReference>
<dbReference type="OrthoDB" id="3078238at2"/>
<dbReference type="AlphaFoldDB" id="W0RTS1"/>
<dbReference type="HOGENOM" id="CLU_063022_0_0_0"/>
<evidence type="ECO:0000313" key="3">
    <source>
        <dbReference type="Proteomes" id="UP000019151"/>
    </source>
</evidence>
<reference evidence="2 3" key="1">
    <citation type="journal article" date="2014" name="Genome Announc.">
        <title>Genome Sequence and Methylome of Soil Bacterium Gemmatirosa kalamazoonensis KBS708T, a Member of the Rarely Cultivated Gemmatimonadetes Phylum.</title>
        <authorList>
            <person name="Debruyn J.M."/>
            <person name="Radosevich M."/>
            <person name="Wommack K.E."/>
            <person name="Polson S.W."/>
            <person name="Hauser L.J."/>
            <person name="Fawaz M.N."/>
            <person name="Korlach J."/>
            <person name="Tsai Y.C."/>
        </authorList>
    </citation>
    <scope>NUCLEOTIDE SEQUENCE [LARGE SCALE GENOMIC DNA]</scope>
    <source>
        <strain evidence="2 3">KBS708</strain>
        <plasmid evidence="3">Plasmid 1</plasmid>
    </source>
</reference>
<gene>
    <name evidence="2" type="ORF">J421_5458</name>
</gene>
<feature type="domain" description="Beta-ketoacyl synthase-like N-terminal" evidence="1">
    <location>
        <begin position="145"/>
        <end position="218"/>
    </location>
</feature>
<proteinExistence type="predicted"/>
<dbReference type="Proteomes" id="UP000019151">
    <property type="component" value="Plasmid 1"/>
</dbReference>
<dbReference type="InterPro" id="IPR016039">
    <property type="entry name" value="Thiolase-like"/>
</dbReference>
<dbReference type="InterPro" id="IPR014030">
    <property type="entry name" value="Ketoacyl_synth_N"/>
</dbReference>
<name>W0RTS1_9BACT</name>
<dbReference type="Pfam" id="PF00109">
    <property type="entry name" value="ketoacyl-synt"/>
    <property type="match status" value="1"/>
</dbReference>
<protein>
    <submittedName>
        <fullName evidence="2">Beta-ketoacyl synthase</fullName>
    </submittedName>
</protein>
<keyword evidence="3" id="KW-1185">Reference proteome</keyword>
<dbReference type="EMBL" id="CP007129">
    <property type="protein sequence ID" value="AHG92993.1"/>
    <property type="molecule type" value="Genomic_DNA"/>
</dbReference>
<accession>W0RTS1</accession>
<evidence type="ECO:0000259" key="1">
    <source>
        <dbReference type="Pfam" id="PF00109"/>
    </source>
</evidence>
<sequence length="358" mass="36431">MATEPRPTDAVIVGVGMTTPVGLTAAETAAAVRAGLALFAQSSLLDHHFEPFVLGEVPDDGMAGLGTVDAGLTAREARLLRLATQPLRECLTVLPAEAPKPGVVVALPAPRLTSGQRPLDPVAFLARLSAQVGGAVELGRSDASPTGRAGGIAAIHMAAAYVSAGHAPFMVAGGVDTFRDAYVLGTLDLEKRVKSATHLDGFIPGEAAAFVLLATRDTARRAGVPALAAVTPGAFGEEPGHLYSEAPYRGDGLAQTVGALVGGGALPLPVREVYSSMNGEQHWAKEWGVSHTRNHTAFDPGHEVHHPADCTGDTGAACGPLMVGLAALGLAGGYRRSPCLVYGSSDDGPRAAVGVLAA</sequence>
<dbReference type="RefSeq" id="WP_158508928.1">
    <property type="nucleotide sequence ID" value="NZ_CP007129.1"/>
</dbReference>
<dbReference type="InParanoid" id="W0RTS1"/>
<geneLocation type="plasmid" evidence="2 3">
    <name>1</name>
</geneLocation>
<dbReference type="GO" id="GO:0016746">
    <property type="term" value="F:acyltransferase activity"/>
    <property type="evidence" value="ECO:0007669"/>
    <property type="project" value="InterPro"/>
</dbReference>
<keyword evidence="2" id="KW-0614">Plasmid</keyword>
<organism evidence="2 3">
    <name type="scientific">Gemmatirosa kalamazoonensis</name>
    <dbReference type="NCBI Taxonomy" id="861299"/>
    <lineage>
        <taxon>Bacteria</taxon>
        <taxon>Pseudomonadati</taxon>
        <taxon>Gemmatimonadota</taxon>
        <taxon>Gemmatimonadia</taxon>
        <taxon>Gemmatimonadales</taxon>
        <taxon>Gemmatimonadaceae</taxon>
        <taxon>Gemmatirosa</taxon>
    </lineage>
</organism>
<evidence type="ECO:0000313" key="2">
    <source>
        <dbReference type="EMBL" id="AHG92993.1"/>
    </source>
</evidence>
<dbReference type="KEGG" id="gba:J421_5458"/>